<dbReference type="EMBL" id="BAAARW010000011">
    <property type="protein sequence ID" value="GAA2416201.1"/>
    <property type="molecule type" value="Genomic_DNA"/>
</dbReference>
<dbReference type="SUPFAM" id="SSF53850">
    <property type="entry name" value="Periplasmic binding protein-like II"/>
    <property type="match status" value="1"/>
</dbReference>
<evidence type="ECO:0000313" key="4">
    <source>
        <dbReference type="EMBL" id="GAA2416201.1"/>
    </source>
</evidence>
<dbReference type="PANTHER" id="PTHR30024">
    <property type="entry name" value="ALIPHATIC SULFONATES-BINDING PROTEIN-RELATED"/>
    <property type="match status" value="1"/>
</dbReference>
<sequence length="330" mass="34266">MHALHRRNVLAGALALTMAASAAACGGSDESKGANGLEESEITVGTMLVGDTAPLQLAISRGLFKAEGLTVKTQVIQGGQEAIPRLKGGTLDISVGNYVSFFAASTTGALKVKIVAEASQSAPKSHTLLVAKDSKIRTLADLKDKKIAVNTKRNVATMLVRSAAKPAGVELDENKNFIETPPPGMEAALKSGSVDAVQAIEPFGTQIQQKLGARMLADLSSGATADFPISGYATTEDFAAKNPKTVAAFQRAMVKAQGLAADRKVVQDILPKYARGIDANVAATMVLTGYPTSLNATRLQRVANVMQQFGIVDKPIDVKPLIAASPAASG</sequence>
<dbReference type="PROSITE" id="PS51257">
    <property type="entry name" value="PROKAR_LIPOPROTEIN"/>
    <property type="match status" value="1"/>
</dbReference>
<evidence type="ECO:0000259" key="3">
    <source>
        <dbReference type="SMART" id="SM00062"/>
    </source>
</evidence>
<organism evidence="4 5">
    <name type="scientific">Actinomadura vinacea</name>
    <dbReference type="NCBI Taxonomy" id="115336"/>
    <lineage>
        <taxon>Bacteria</taxon>
        <taxon>Bacillati</taxon>
        <taxon>Actinomycetota</taxon>
        <taxon>Actinomycetes</taxon>
        <taxon>Streptosporangiales</taxon>
        <taxon>Thermomonosporaceae</taxon>
        <taxon>Actinomadura</taxon>
    </lineage>
</organism>
<gene>
    <name evidence="4" type="ORF">GCM10010191_28250</name>
</gene>
<dbReference type="InterPro" id="IPR001638">
    <property type="entry name" value="Solute-binding_3/MltF_N"/>
</dbReference>
<feature type="chain" id="PRO_5045587761" evidence="2">
    <location>
        <begin position="25"/>
        <end position="330"/>
    </location>
</feature>
<comment type="similarity">
    <text evidence="1">Belongs to the bacterial solute-binding protein SsuA/TauA family.</text>
</comment>
<keyword evidence="5" id="KW-1185">Reference proteome</keyword>
<comment type="caution">
    <text evidence="4">The sequence shown here is derived from an EMBL/GenBank/DDBJ whole genome shotgun (WGS) entry which is preliminary data.</text>
</comment>
<protein>
    <submittedName>
        <fullName evidence="4">ABC transporter substrate-binding protein</fullName>
    </submittedName>
</protein>
<dbReference type="Proteomes" id="UP001501231">
    <property type="component" value="Unassembled WGS sequence"/>
</dbReference>
<feature type="domain" description="Solute-binding protein family 3/N-terminal" evidence="3">
    <location>
        <begin position="41"/>
        <end position="277"/>
    </location>
</feature>
<feature type="signal peptide" evidence="2">
    <location>
        <begin position="1"/>
        <end position="24"/>
    </location>
</feature>
<reference evidence="4 5" key="1">
    <citation type="journal article" date="2019" name="Int. J. Syst. Evol. Microbiol.">
        <title>The Global Catalogue of Microorganisms (GCM) 10K type strain sequencing project: providing services to taxonomists for standard genome sequencing and annotation.</title>
        <authorList>
            <consortium name="The Broad Institute Genomics Platform"/>
            <consortium name="The Broad Institute Genome Sequencing Center for Infectious Disease"/>
            <person name="Wu L."/>
            <person name="Ma J."/>
        </authorList>
    </citation>
    <scope>NUCLEOTIDE SEQUENCE [LARGE SCALE GENOMIC DNA]</scope>
    <source>
        <strain evidence="4 5">JCM 3325</strain>
    </source>
</reference>
<accession>A0ABN3IXJ9</accession>
<name>A0ABN3IXJ9_9ACTN</name>
<dbReference type="Gene3D" id="3.40.190.10">
    <property type="entry name" value="Periplasmic binding protein-like II"/>
    <property type="match status" value="2"/>
</dbReference>
<evidence type="ECO:0000256" key="2">
    <source>
        <dbReference type="SAM" id="SignalP"/>
    </source>
</evidence>
<keyword evidence="2" id="KW-0732">Signal</keyword>
<dbReference type="Pfam" id="PF13379">
    <property type="entry name" value="NMT1_2"/>
    <property type="match status" value="1"/>
</dbReference>
<proteinExistence type="inferred from homology"/>
<dbReference type="SMART" id="SM00062">
    <property type="entry name" value="PBPb"/>
    <property type="match status" value="1"/>
</dbReference>
<evidence type="ECO:0000256" key="1">
    <source>
        <dbReference type="ARBA" id="ARBA00010742"/>
    </source>
</evidence>
<evidence type="ECO:0000313" key="5">
    <source>
        <dbReference type="Proteomes" id="UP001501231"/>
    </source>
</evidence>